<feature type="binding site" evidence="7">
    <location>
        <position position="7"/>
    </location>
    <ligand>
        <name>substrate</name>
    </ligand>
</feature>
<feature type="domain" description="Transthyretin/hydroxyisourate hydrolase" evidence="9">
    <location>
        <begin position="4"/>
        <end position="110"/>
    </location>
</feature>
<dbReference type="Gene3D" id="2.60.40.180">
    <property type="entry name" value="Transthyretin/hydroxyisourate hydrolase domain"/>
    <property type="match status" value="1"/>
</dbReference>
<dbReference type="PANTHER" id="PTHR10395">
    <property type="entry name" value="URICASE AND TRANSTHYRETIN-RELATED"/>
    <property type="match status" value="1"/>
</dbReference>
<protein>
    <recommendedName>
        <fullName evidence="8">5-hydroxyisourate hydrolase</fullName>
        <shortName evidence="8">HIU hydrolase</shortName>
        <shortName evidence="8">HIUHase</shortName>
        <ecNumber evidence="8">3.5.2.17</ecNumber>
    </recommendedName>
</protein>
<feature type="binding site" evidence="7">
    <location>
        <position position="45"/>
    </location>
    <ligand>
        <name>substrate</name>
    </ligand>
</feature>
<dbReference type="EMBL" id="CP159510">
    <property type="protein sequence ID" value="XCJ18257.1"/>
    <property type="molecule type" value="Genomic_DNA"/>
</dbReference>
<evidence type="ECO:0000256" key="7">
    <source>
        <dbReference type="PIRSR" id="PIRSR600895-51"/>
    </source>
</evidence>
<dbReference type="GO" id="GO:0033971">
    <property type="term" value="F:hydroxyisourate hydrolase activity"/>
    <property type="evidence" value="ECO:0007669"/>
    <property type="project" value="UniProtKB-EC"/>
</dbReference>
<comment type="function">
    <text evidence="2">Catalyzes the hydrolysis of 5-hydroxyisourate (HIU) to 2-oxo-4-hydroxy-4-carboxy-5-ureidoimidazoline (OHCU).</text>
</comment>
<dbReference type="AlphaFoldDB" id="A0AAU8IJ44"/>
<dbReference type="PROSITE" id="PS00769">
    <property type="entry name" value="TRANSTHYRETIN_2"/>
    <property type="match status" value="1"/>
</dbReference>
<dbReference type="PRINTS" id="PR00189">
    <property type="entry name" value="TRNSTHYRETIN"/>
</dbReference>
<comment type="similarity">
    <text evidence="3 8">Belongs to the transthyretin family. 5-hydroxyisourate hydrolase subfamily.</text>
</comment>
<keyword evidence="6 8" id="KW-0378">Hydrolase</keyword>
<dbReference type="EC" id="3.5.2.17" evidence="8"/>
<evidence type="ECO:0000256" key="6">
    <source>
        <dbReference type="ARBA" id="ARBA00022801"/>
    </source>
</evidence>
<dbReference type="GO" id="GO:0006144">
    <property type="term" value="P:purine nucleobase metabolic process"/>
    <property type="evidence" value="ECO:0007669"/>
    <property type="project" value="UniProtKB-KW"/>
</dbReference>
<dbReference type="InterPro" id="IPR023416">
    <property type="entry name" value="Transthyretin/HIU_hydrolase_d"/>
</dbReference>
<evidence type="ECO:0000313" key="10">
    <source>
        <dbReference type="EMBL" id="XCJ18257.1"/>
    </source>
</evidence>
<dbReference type="InterPro" id="IPR036817">
    <property type="entry name" value="Transthyretin/HIU_hydrolase_sf"/>
</dbReference>
<comment type="catalytic activity">
    <reaction evidence="1 8">
        <text>5-hydroxyisourate + H2O = 5-hydroxy-2-oxo-4-ureido-2,5-dihydro-1H-imidazole-5-carboxylate + H(+)</text>
        <dbReference type="Rhea" id="RHEA:23736"/>
        <dbReference type="ChEBI" id="CHEBI:15377"/>
        <dbReference type="ChEBI" id="CHEBI:15378"/>
        <dbReference type="ChEBI" id="CHEBI:18072"/>
        <dbReference type="ChEBI" id="CHEBI:58639"/>
        <dbReference type="EC" id="3.5.2.17"/>
    </reaction>
</comment>
<dbReference type="RefSeq" id="WP_353949318.1">
    <property type="nucleotide sequence ID" value="NZ_CP159510.1"/>
</dbReference>
<feature type="binding site" evidence="7">
    <location>
        <position position="108"/>
    </location>
    <ligand>
        <name>substrate</name>
    </ligand>
</feature>
<evidence type="ECO:0000256" key="2">
    <source>
        <dbReference type="ARBA" id="ARBA00002704"/>
    </source>
</evidence>
<sequence>MGALTTHILDLTRGKPAAHVRIDCYVCDGASLRFLGSSMTNKDGRPDEPLIRSLKKGRYELHVHIGSYFGIEPDRTFLDVLTIRFTVSDPDQNFHVPLLVSPYGYQVYRGS</sequence>
<accession>A0AAU8IJ44</accession>
<evidence type="ECO:0000256" key="4">
    <source>
        <dbReference type="ARBA" id="ARBA00011881"/>
    </source>
</evidence>
<organism evidence="10">
    <name type="scientific">Sporolactobacillus sp. Y61</name>
    <dbReference type="NCBI Taxonomy" id="3160863"/>
    <lineage>
        <taxon>Bacteria</taxon>
        <taxon>Bacillati</taxon>
        <taxon>Bacillota</taxon>
        <taxon>Bacilli</taxon>
        <taxon>Bacillales</taxon>
        <taxon>Sporolactobacillaceae</taxon>
        <taxon>Sporolactobacillus</taxon>
    </lineage>
</organism>
<comment type="subunit">
    <text evidence="4 8">Homotetramer.</text>
</comment>
<dbReference type="NCBIfam" id="TIGR02962">
    <property type="entry name" value="hdxy_isourate"/>
    <property type="match status" value="1"/>
</dbReference>
<evidence type="ECO:0000256" key="5">
    <source>
        <dbReference type="ARBA" id="ARBA00022631"/>
    </source>
</evidence>
<keyword evidence="5 8" id="KW-0659">Purine metabolism</keyword>
<dbReference type="PROSITE" id="PS00768">
    <property type="entry name" value="TRANSTHYRETIN_1"/>
    <property type="match status" value="1"/>
</dbReference>
<dbReference type="InterPro" id="IPR023418">
    <property type="entry name" value="Thyroxine_BS"/>
</dbReference>
<dbReference type="SUPFAM" id="SSF49472">
    <property type="entry name" value="Transthyretin (synonym: prealbumin)"/>
    <property type="match status" value="1"/>
</dbReference>
<evidence type="ECO:0000259" key="9">
    <source>
        <dbReference type="Pfam" id="PF00576"/>
    </source>
</evidence>
<proteinExistence type="inferred from homology"/>
<reference evidence="10" key="1">
    <citation type="submission" date="2024-06" db="EMBL/GenBank/DDBJ databases">
        <authorList>
            <person name="Fan A."/>
            <person name="Zhang F.Y."/>
            <person name="Zhang L."/>
        </authorList>
    </citation>
    <scope>NUCLEOTIDE SEQUENCE</scope>
    <source>
        <strain evidence="10">Y61</strain>
    </source>
</reference>
<dbReference type="PANTHER" id="PTHR10395:SF7">
    <property type="entry name" value="5-HYDROXYISOURATE HYDROLASE"/>
    <property type="match status" value="1"/>
</dbReference>
<dbReference type="InterPro" id="IPR014306">
    <property type="entry name" value="Hydroxyisourate_hydrolase"/>
</dbReference>
<evidence type="ECO:0000256" key="3">
    <source>
        <dbReference type="ARBA" id="ARBA00009850"/>
    </source>
</evidence>
<dbReference type="Pfam" id="PF00576">
    <property type="entry name" value="Transthyretin"/>
    <property type="match status" value="1"/>
</dbReference>
<dbReference type="InterPro" id="IPR023419">
    <property type="entry name" value="Transthyretin_CS"/>
</dbReference>
<gene>
    <name evidence="10" type="primary">uraH</name>
    <name evidence="10" type="ORF">ABNN70_07425</name>
</gene>
<dbReference type="CDD" id="cd05822">
    <property type="entry name" value="TLP_HIUase"/>
    <property type="match status" value="1"/>
</dbReference>
<evidence type="ECO:0000256" key="8">
    <source>
        <dbReference type="RuleBase" id="RU361270"/>
    </source>
</evidence>
<evidence type="ECO:0000256" key="1">
    <source>
        <dbReference type="ARBA" id="ARBA00001043"/>
    </source>
</evidence>
<dbReference type="InterPro" id="IPR000895">
    <property type="entry name" value="Transthyretin/HIU_hydrolase"/>
</dbReference>
<name>A0AAU8IJ44_9BACL</name>